<comment type="similarity">
    <text evidence="7">Belongs to the TonB-dependent receptor family.</text>
</comment>
<dbReference type="Proteomes" id="UP000321436">
    <property type="component" value="Unassembled WGS sequence"/>
</dbReference>
<dbReference type="InterPro" id="IPR039426">
    <property type="entry name" value="TonB-dep_rcpt-like"/>
</dbReference>
<evidence type="ECO:0000256" key="2">
    <source>
        <dbReference type="ARBA" id="ARBA00022448"/>
    </source>
</evidence>
<dbReference type="Pfam" id="PF07715">
    <property type="entry name" value="Plug"/>
    <property type="match status" value="1"/>
</dbReference>
<keyword evidence="4 7" id="KW-0812">Transmembrane</keyword>
<dbReference type="EMBL" id="BKAU01000004">
    <property type="protein sequence ID" value="GEP97138.1"/>
    <property type="molecule type" value="Genomic_DNA"/>
</dbReference>
<dbReference type="PROSITE" id="PS52016">
    <property type="entry name" value="TONB_DEPENDENT_REC_3"/>
    <property type="match status" value="1"/>
</dbReference>
<dbReference type="InterPro" id="IPR036942">
    <property type="entry name" value="Beta-barrel_TonB_sf"/>
</dbReference>
<evidence type="ECO:0000256" key="1">
    <source>
        <dbReference type="ARBA" id="ARBA00004571"/>
    </source>
</evidence>
<feature type="domain" description="TonB-dependent receptor plug" evidence="9">
    <location>
        <begin position="237"/>
        <end position="355"/>
    </location>
</feature>
<keyword evidence="8" id="KW-0732">Signal</keyword>
<dbReference type="InterPro" id="IPR012910">
    <property type="entry name" value="Plug_dom"/>
</dbReference>
<keyword evidence="2 7" id="KW-0813">Transport</keyword>
<keyword evidence="6 7" id="KW-0998">Cell outer membrane</keyword>
<comment type="subcellular location">
    <subcellularLocation>
        <location evidence="1 7">Cell outer membrane</location>
        <topology evidence="1 7">Multi-pass membrane protein</topology>
    </subcellularLocation>
</comment>
<dbReference type="AlphaFoldDB" id="A0A512RN55"/>
<feature type="signal peptide" evidence="8">
    <location>
        <begin position="1"/>
        <end position="20"/>
    </location>
</feature>
<evidence type="ECO:0000313" key="10">
    <source>
        <dbReference type="EMBL" id="GEP97138.1"/>
    </source>
</evidence>
<dbReference type="Gene3D" id="2.170.130.10">
    <property type="entry name" value="TonB-dependent receptor, plug domain"/>
    <property type="match status" value="1"/>
</dbReference>
<dbReference type="InterPro" id="IPR023996">
    <property type="entry name" value="TonB-dep_OMP_SusC/RagA"/>
</dbReference>
<evidence type="ECO:0000256" key="5">
    <source>
        <dbReference type="ARBA" id="ARBA00023136"/>
    </source>
</evidence>
<evidence type="ECO:0000256" key="4">
    <source>
        <dbReference type="ARBA" id="ARBA00022692"/>
    </source>
</evidence>
<dbReference type="NCBIfam" id="TIGR04057">
    <property type="entry name" value="SusC_RagA_signa"/>
    <property type="match status" value="1"/>
</dbReference>
<reference evidence="10 11" key="1">
    <citation type="submission" date="2019-07" db="EMBL/GenBank/DDBJ databases">
        <title>Whole genome shotgun sequence of Chitinophaga cymbidii NBRC 109752.</title>
        <authorList>
            <person name="Hosoyama A."/>
            <person name="Uohara A."/>
            <person name="Ohji S."/>
            <person name="Ichikawa N."/>
        </authorList>
    </citation>
    <scope>NUCLEOTIDE SEQUENCE [LARGE SCALE GENOMIC DNA]</scope>
    <source>
        <strain evidence="10 11">NBRC 109752</strain>
    </source>
</reference>
<sequence>MLVMKLTIMLLTAAFINVSAAGFAQGVTLSGSNLPLEKVLDAIREQTDYVVFSTRQDREHTKPVTLSVKNMPVEEVLRIALKDQMLGFTIEDKTIFLFRASPSAQPFAAKPLDNKPVFIPVTGRIVDKAGQPVPGVSVRVRNSQTGTITDAEGRFSLVNITAHAVVDISAIGFASLTIRLSNGAFAAQLPAGAASEEAGSILRSAPEDLLIQLAASTATLAEITVNKGYYRSSQQLNTGSVSTVTGKTIEKQPVSNVLGALQGRVPGMEITQSNGLPGSNFTVMIRGKNSIDNGNEPLYVVDGVPWLSNSLTVVYGAQGSQSPFHSLNPVDIESIEVLKDADATAIYGSRGANGVILITTKKGTAGKTTVDFNYYRGMGRPTHLMPMMSTQQYLEMRREAMQNNGQTPTVVNAPDLLLFDTTRYTDWQDMLIGKNANVDDAKVTVSGGNGNTRMRLSAGFRRENTVFSKELADKRSTVQLNVSQGSNNKRFLASLTVNYSNDDNRQLPTDLTSLTYAMPHIKLYEDNGDVAWTENGSSVYTNPLANFRETFVATTNNLISNLNLEYKLAEELTLKLNAGYTNTHLKESSVRPLNSIQPGNSRTSGWGYFGDNAFKSWILEPQLLYSTSRKSGDWDALFGMSWQQDHNQGQRLMAENYSSEALLYSIAGAGLITATDRYSLYRYQSFFGRINYSWQKKYVVNLTGRNDGSSRFGPGRQYALFGAAGAAWVFSEESFVKEALPFLNFGKLRASYGITGNDRIGDYQFMDTYGAVSYIYQGIKGISPQRLFNADYGWENNRKLEAALELGFLNDRINFSGDWFKNRSGNQLVSYTLPTQTGFSGITRNLPAVVQNSGVELQLDVLPVKTRKIRWNSVFNITIARNKLLEFPNLATSSYASTYEVGQSLSILKLYPYLGVSPETGVYTFDLNAGRSVIKDMTTKYYGGWGNNLQWKNFNLDVFLQFVNRPARDFRNSLSASLAGIRGYNMPAVMAERWQKKGDESRFQQYYVSGGDPSAAMTNFRNSTGIVVDGSFIRLKNVALSYQLPENISQRMHATYSRVYLQCQNLLTLTDYEGHDPETQGVRVLPPLRMLTAGVQVSF</sequence>
<evidence type="ECO:0000256" key="3">
    <source>
        <dbReference type="ARBA" id="ARBA00022452"/>
    </source>
</evidence>
<dbReference type="InterPro" id="IPR037066">
    <property type="entry name" value="Plug_dom_sf"/>
</dbReference>
<keyword evidence="11" id="KW-1185">Reference proteome</keyword>
<evidence type="ECO:0000313" key="11">
    <source>
        <dbReference type="Proteomes" id="UP000321436"/>
    </source>
</evidence>
<dbReference type="InterPro" id="IPR008969">
    <property type="entry name" value="CarboxyPept-like_regulatory"/>
</dbReference>
<dbReference type="GO" id="GO:0009279">
    <property type="term" value="C:cell outer membrane"/>
    <property type="evidence" value="ECO:0007669"/>
    <property type="project" value="UniProtKB-SubCell"/>
</dbReference>
<dbReference type="NCBIfam" id="TIGR04056">
    <property type="entry name" value="OMP_RagA_SusC"/>
    <property type="match status" value="1"/>
</dbReference>
<evidence type="ECO:0000256" key="6">
    <source>
        <dbReference type="ARBA" id="ARBA00023237"/>
    </source>
</evidence>
<evidence type="ECO:0000256" key="7">
    <source>
        <dbReference type="PROSITE-ProRule" id="PRU01360"/>
    </source>
</evidence>
<gene>
    <name evidence="10" type="ORF">CCY01nite_33980</name>
</gene>
<comment type="caution">
    <text evidence="10">The sequence shown here is derived from an EMBL/GenBank/DDBJ whole genome shotgun (WGS) entry which is preliminary data.</text>
</comment>
<dbReference type="Gene3D" id="2.40.170.20">
    <property type="entry name" value="TonB-dependent receptor, beta-barrel domain"/>
    <property type="match status" value="1"/>
</dbReference>
<dbReference type="SUPFAM" id="SSF56935">
    <property type="entry name" value="Porins"/>
    <property type="match status" value="1"/>
</dbReference>
<dbReference type="SUPFAM" id="SSF49464">
    <property type="entry name" value="Carboxypeptidase regulatory domain-like"/>
    <property type="match status" value="1"/>
</dbReference>
<proteinExistence type="inferred from homology"/>
<feature type="chain" id="PRO_5022021480" evidence="8">
    <location>
        <begin position="21"/>
        <end position="1099"/>
    </location>
</feature>
<accession>A0A512RN55</accession>
<dbReference type="Gene3D" id="2.60.40.1120">
    <property type="entry name" value="Carboxypeptidase-like, regulatory domain"/>
    <property type="match status" value="1"/>
</dbReference>
<dbReference type="InterPro" id="IPR023997">
    <property type="entry name" value="TonB-dep_OMP_SusC/RagA_CS"/>
</dbReference>
<organism evidence="10 11">
    <name type="scientific">Chitinophaga cymbidii</name>
    <dbReference type="NCBI Taxonomy" id="1096750"/>
    <lineage>
        <taxon>Bacteria</taxon>
        <taxon>Pseudomonadati</taxon>
        <taxon>Bacteroidota</taxon>
        <taxon>Chitinophagia</taxon>
        <taxon>Chitinophagales</taxon>
        <taxon>Chitinophagaceae</taxon>
        <taxon>Chitinophaga</taxon>
    </lineage>
</organism>
<evidence type="ECO:0000256" key="8">
    <source>
        <dbReference type="SAM" id="SignalP"/>
    </source>
</evidence>
<protein>
    <submittedName>
        <fullName evidence="10">SusC/RagA family TonB-linked outer membrane protein</fullName>
    </submittedName>
</protein>
<dbReference type="Pfam" id="PF13620">
    <property type="entry name" value="CarboxypepD_reg"/>
    <property type="match status" value="1"/>
</dbReference>
<keyword evidence="5 7" id="KW-0472">Membrane</keyword>
<name>A0A512RN55_9BACT</name>
<evidence type="ECO:0000259" key="9">
    <source>
        <dbReference type="Pfam" id="PF07715"/>
    </source>
</evidence>
<keyword evidence="3 7" id="KW-1134">Transmembrane beta strand</keyword>